<evidence type="ECO:0000256" key="9">
    <source>
        <dbReference type="ARBA" id="ARBA00023201"/>
    </source>
</evidence>
<dbReference type="InterPro" id="IPR038770">
    <property type="entry name" value="Na+/solute_symporter_sf"/>
</dbReference>
<keyword evidence="9 10" id="KW-0739">Sodium transport</keyword>
<evidence type="ECO:0000256" key="5">
    <source>
        <dbReference type="ARBA" id="ARBA00022989"/>
    </source>
</evidence>
<keyword evidence="10" id="KW-0050">Antiport</keyword>
<evidence type="ECO:0000256" key="7">
    <source>
        <dbReference type="ARBA" id="ARBA00023065"/>
    </source>
</evidence>
<keyword evidence="6 10" id="KW-0915">Sodium</keyword>
<keyword evidence="8 10" id="KW-0472">Membrane</keyword>
<dbReference type="PANTHER" id="PTHR10110:SF86">
    <property type="entry name" value="SODIUM_HYDROGEN EXCHANGER 7"/>
    <property type="match status" value="1"/>
</dbReference>
<feature type="transmembrane region" description="Helical" evidence="10">
    <location>
        <begin position="260"/>
        <end position="278"/>
    </location>
</feature>
<feature type="transmembrane region" description="Helical" evidence="10">
    <location>
        <begin position="6"/>
        <end position="23"/>
    </location>
</feature>
<dbReference type="GO" id="GO:0015386">
    <property type="term" value="F:potassium:proton antiporter activity"/>
    <property type="evidence" value="ECO:0007669"/>
    <property type="project" value="TreeGrafter"/>
</dbReference>
<gene>
    <name evidence="12" type="ORF">F4556_006384</name>
</gene>
<feature type="transmembrane region" description="Helical" evidence="10">
    <location>
        <begin position="112"/>
        <end position="135"/>
    </location>
</feature>
<dbReference type="Proteomes" id="UP000573327">
    <property type="component" value="Unassembled WGS sequence"/>
</dbReference>
<keyword evidence="7 10" id="KW-0406">Ion transport</keyword>
<accession>A0A7W7WLJ8</accession>
<reference evidence="12 13" key="1">
    <citation type="submission" date="2020-08" db="EMBL/GenBank/DDBJ databases">
        <title>Sequencing the genomes of 1000 actinobacteria strains.</title>
        <authorList>
            <person name="Klenk H.-P."/>
        </authorList>
    </citation>
    <scope>NUCLEOTIDE SEQUENCE [LARGE SCALE GENOMIC DNA]</scope>
    <source>
        <strain evidence="12 13">DSM 44786</strain>
    </source>
</reference>
<name>A0A7W7WLJ8_9ACTN</name>
<protein>
    <submittedName>
        <fullName evidence="12">CPA1 family monovalent cation:H+ antiporter</fullName>
    </submittedName>
</protein>
<dbReference type="GO" id="GO:0051453">
    <property type="term" value="P:regulation of intracellular pH"/>
    <property type="evidence" value="ECO:0007669"/>
    <property type="project" value="TreeGrafter"/>
</dbReference>
<feature type="transmembrane region" description="Helical" evidence="10">
    <location>
        <begin position="343"/>
        <end position="366"/>
    </location>
</feature>
<dbReference type="InterPro" id="IPR006153">
    <property type="entry name" value="Cation/H_exchanger_TM"/>
</dbReference>
<comment type="caution">
    <text evidence="12">The sequence shown here is derived from an EMBL/GenBank/DDBJ whole genome shotgun (WGS) entry which is preliminary data.</text>
</comment>
<proteinExistence type="inferred from homology"/>
<evidence type="ECO:0000259" key="11">
    <source>
        <dbReference type="Pfam" id="PF00999"/>
    </source>
</evidence>
<dbReference type="GO" id="GO:0015385">
    <property type="term" value="F:sodium:proton antiporter activity"/>
    <property type="evidence" value="ECO:0007669"/>
    <property type="project" value="InterPro"/>
</dbReference>
<feature type="domain" description="Cation/H+ exchanger transmembrane" evidence="11">
    <location>
        <begin position="13"/>
        <end position="403"/>
    </location>
</feature>
<evidence type="ECO:0000256" key="4">
    <source>
        <dbReference type="ARBA" id="ARBA00022692"/>
    </source>
</evidence>
<feature type="transmembrane region" description="Helical" evidence="10">
    <location>
        <begin position="83"/>
        <end position="106"/>
    </location>
</feature>
<dbReference type="Pfam" id="PF00999">
    <property type="entry name" value="Na_H_Exchanger"/>
    <property type="match status" value="1"/>
</dbReference>
<dbReference type="InterPro" id="IPR018422">
    <property type="entry name" value="Cation/H_exchanger_CPA1"/>
</dbReference>
<comment type="function">
    <text evidence="10">Na(+)/H(+) antiporter that extrudes sodium in exchange for external protons.</text>
</comment>
<comment type="caution">
    <text evidence="10">Lacks conserved residue(s) required for the propagation of feature annotation.</text>
</comment>
<evidence type="ECO:0000313" key="13">
    <source>
        <dbReference type="Proteomes" id="UP000573327"/>
    </source>
</evidence>
<sequence>MIGLELVVVLCAAILLCGVLAPQLRISRPVLLLACGILVGLIPSLSGIRLEPDVVLLLFLPVLLYWESLTASLRSIRRGLRGVVLVSTLLVIATAAAAAATAHAFGLPWGPAWVLGAAVAPTDATAVAALGRLLPQRSLDMLKAESLVNDGTALVVYGVAVGVTTGGERLGGGHVGWLFLFAYVGGAAAGALVAWPALYVLRRLTDPVLSIVLALLTPFTAYLLAESVEASGVLAVVVCGLIVARVAPRVSDAASRTVGYPFFSMATYLLNATLFLLVGLEIPSAVRDLSSTALTTAVVIALAVFAVLVAVRIAFLFLSAYAIRALDRRPEQRLRRMSHRYRIVGGLSGFRGAVSLAVVLSVPTTLDDGTPFPDRDTLVFVTACVIVLTLVVQGALLPAVVRWADLPAETSAEEELRLAGTTATKDALAALDTLAADLGTGPQATDQLRQELQLHLDLLAAEPTGNHPALRQATDITTLRLAVIAHKRATVIRLRDTQRIDDSVLQRFQARLDAEEQRLAPTEPAE</sequence>
<dbReference type="NCBIfam" id="TIGR00831">
    <property type="entry name" value="a_cpa1"/>
    <property type="match status" value="1"/>
</dbReference>
<dbReference type="GO" id="GO:0098719">
    <property type="term" value="P:sodium ion import across plasma membrane"/>
    <property type="evidence" value="ECO:0007669"/>
    <property type="project" value="TreeGrafter"/>
</dbReference>
<feature type="transmembrane region" description="Helical" evidence="10">
    <location>
        <begin position="177"/>
        <end position="201"/>
    </location>
</feature>
<evidence type="ECO:0000256" key="6">
    <source>
        <dbReference type="ARBA" id="ARBA00023053"/>
    </source>
</evidence>
<dbReference type="EMBL" id="JACHJR010000001">
    <property type="protein sequence ID" value="MBB4950849.1"/>
    <property type="molecule type" value="Genomic_DNA"/>
</dbReference>
<comment type="similarity">
    <text evidence="10">Belongs to the monovalent cation:proton antiporter 1 (CPA1) transporter (TC 2.A.36) family.</text>
</comment>
<feature type="transmembrane region" description="Helical" evidence="10">
    <location>
        <begin position="147"/>
        <end position="165"/>
    </location>
</feature>
<dbReference type="Gene3D" id="1.20.1530.20">
    <property type="match status" value="1"/>
</dbReference>
<organism evidence="12 13">
    <name type="scientific">Kitasatospora gansuensis</name>
    <dbReference type="NCBI Taxonomy" id="258050"/>
    <lineage>
        <taxon>Bacteria</taxon>
        <taxon>Bacillati</taxon>
        <taxon>Actinomycetota</taxon>
        <taxon>Actinomycetes</taxon>
        <taxon>Kitasatosporales</taxon>
        <taxon>Streptomycetaceae</taxon>
        <taxon>Kitasatospora</taxon>
    </lineage>
</organism>
<evidence type="ECO:0000256" key="10">
    <source>
        <dbReference type="RuleBase" id="RU366002"/>
    </source>
</evidence>
<evidence type="ECO:0000256" key="1">
    <source>
        <dbReference type="ARBA" id="ARBA00004651"/>
    </source>
</evidence>
<dbReference type="GO" id="GO:0005886">
    <property type="term" value="C:plasma membrane"/>
    <property type="evidence" value="ECO:0007669"/>
    <property type="project" value="UniProtKB-SubCell"/>
</dbReference>
<dbReference type="RefSeq" id="WP_184922420.1">
    <property type="nucleotide sequence ID" value="NZ_JACHJR010000001.1"/>
</dbReference>
<feature type="transmembrane region" description="Helical" evidence="10">
    <location>
        <begin position="298"/>
        <end position="323"/>
    </location>
</feature>
<feature type="transmembrane region" description="Helical" evidence="10">
    <location>
        <begin position="54"/>
        <end position="71"/>
    </location>
</feature>
<dbReference type="PANTHER" id="PTHR10110">
    <property type="entry name" value="SODIUM/HYDROGEN EXCHANGER"/>
    <property type="match status" value="1"/>
</dbReference>
<feature type="transmembrane region" description="Helical" evidence="10">
    <location>
        <begin position="378"/>
        <end position="401"/>
    </location>
</feature>
<feature type="transmembrane region" description="Helical" evidence="10">
    <location>
        <begin position="231"/>
        <end position="248"/>
    </location>
</feature>
<evidence type="ECO:0000313" key="12">
    <source>
        <dbReference type="EMBL" id="MBB4950849.1"/>
    </source>
</evidence>
<feature type="transmembrane region" description="Helical" evidence="10">
    <location>
        <begin position="208"/>
        <end position="225"/>
    </location>
</feature>
<keyword evidence="3 10" id="KW-1003">Cell membrane</keyword>
<keyword evidence="2 10" id="KW-0813">Transport</keyword>
<keyword evidence="5 10" id="KW-1133">Transmembrane helix</keyword>
<dbReference type="InterPro" id="IPR004705">
    <property type="entry name" value="Cation/H_exchanger_CPA1_bac"/>
</dbReference>
<keyword evidence="13" id="KW-1185">Reference proteome</keyword>
<comment type="subcellular location">
    <subcellularLocation>
        <location evidence="1 10">Cell membrane</location>
        <topology evidence="1 10">Multi-pass membrane protein</topology>
    </subcellularLocation>
</comment>
<evidence type="ECO:0000256" key="3">
    <source>
        <dbReference type="ARBA" id="ARBA00022475"/>
    </source>
</evidence>
<evidence type="ECO:0000256" key="8">
    <source>
        <dbReference type="ARBA" id="ARBA00023136"/>
    </source>
</evidence>
<dbReference type="AlphaFoldDB" id="A0A7W7WLJ8"/>
<feature type="transmembrane region" description="Helical" evidence="10">
    <location>
        <begin position="30"/>
        <end position="48"/>
    </location>
</feature>
<keyword evidence="4 10" id="KW-0812">Transmembrane</keyword>
<evidence type="ECO:0000256" key="2">
    <source>
        <dbReference type="ARBA" id="ARBA00022448"/>
    </source>
</evidence>